<dbReference type="PANTHER" id="PTHR11527">
    <property type="entry name" value="HEAT-SHOCK PROTEIN 20 FAMILY MEMBER"/>
    <property type="match status" value="1"/>
</dbReference>
<dbReference type="Proteomes" id="UP000323392">
    <property type="component" value="Unassembled WGS sequence"/>
</dbReference>
<dbReference type="InterPro" id="IPR008978">
    <property type="entry name" value="HSP20-like_chaperone"/>
</dbReference>
<sequence>MFDMIPFPRNSSALRRREDYINQIFNNFFNDDFFPSINTFEESFKVDLKETESEYLIEADLPGIHKEAIDIEYENNYLTITAKREDSIENTSDNYIRRERSYGEFKRRFFIDNVDEEKISASFTNGVLKIILPKLEKHKVSKKKITIK</sequence>
<dbReference type="Pfam" id="PF00011">
    <property type="entry name" value="HSP20"/>
    <property type="match status" value="1"/>
</dbReference>
<dbReference type="CDD" id="cd06471">
    <property type="entry name" value="ACD_LpsHSP_like"/>
    <property type="match status" value="1"/>
</dbReference>
<comment type="similarity">
    <text evidence="1 2">Belongs to the small heat shock protein (HSP20) family.</text>
</comment>
<proteinExistence type="inferred from homology"/>
<accession>A0A150FSU4</accession>
<keyword evidence="7" id="KW-1185">Reference proteome</keyword>
<dbReference type="PATRIC" id="fig|1121328.3.peg.1788"/>
<evidence type="ECO:0000313" key="6">
    <source>
        <dbReference type="Proteomes" id="UP000092605"/>
    </source>
</evidence>
<evidence type="ECO:0000313" key="5">
    <source>
        <dbReference type="EMBL" id="SHL33985.1"/>
    </source>
</evidence>
<gene>
    <name evidence="4" type="ORF">JWYL7_1776</name>
    <name evidence="5" type="ORF">SAMN05661008_01898</name>
</gene>
<dbReference type="NCBIfam" id="NF042420">
    <property type="entry name" value="Hsp18_Clos"/>
    <property type="match status" value="1"/>
</dbReference>
<reference evidence="4 6" key="1">
    <citation type="submission" date="2016-02" db="EMBL/GenBank/DDBJ databases">
        <title>Draft genome sequence for Clostridium paradoxum JW-YL-7.</title>
        <authorList>
            <person name="Utturkar S.M."/>
            <person name="Lancaster A."/>
            <person name="Poole F.L."/>
            <person name="Adams M.W."/>
            <person name="Brown S.D."/>
        </authorList>
    </citation>
    <scope>NUCLEOTIDE SEQUENCE [LARGE SCALE GENOMIC DNA]</scope>
    <source>
        <strain evidence="4 6">JW-YL-7</strain>
    </source>
</reference>
<evidence type="ECO:0000313" key="4">
    <source>
        <dbReference type="EMBL" id="KXZ40701.1"/>
    </source>
</evidence>
<dbReference type="InterPro" id="IPR002068">
    <property type="entry name" value="A-crystallin/Hsp20_dom"/>
</dbReference>
<evidence type="ECO:0000256" key="1">
    <source>
        <dbReference type="PROSITE-ProRule" id="PRU00285"/>
    </source>
</evidence>
<comment type="caution">
    <text evidence="4">The sequence shown here is derived from an EMBL/GenBank/DDBJ whole genome shotgun (WGS) entry which is preliminary data.</text>
</comment>
<dbReference type="Gene3D" id="2.60.40.790">
    <property type="match status" value="1"/>
</dbReference>
<protein>
    <submittedName>
        <fullName evidence="4">Heat shock protein Hsp20</fullName>
    </submittedName>
</protein>
<dbReference type="RefSeq" id="WP_066071993.1">
    <property type="nucleotide sequence ID" value="NZ_FRBG01000024.1"/>
</dbReference>
<dbReference type="OrthoDB" id="9811615at2"/>
<evidence type="ECO:0000313" key="7">
    <source>
        <dbReference type="Proteomes" id="UP000323392"/>
    </source>
</evidence>
<feature type="domain" description="SHSP" evidence="3">
    <location>
        <begin position="35"/>
        <end position="148"/>
    </location>
</feature>
<evidence type="ECO:0000259" key="3">
    <source>
        <dbReference type="PROSITE" id="PS01031"/>
    </source>
</evidence>
<dbReference type="SUPFAM" id="SSF49764">
    <property type="entry name" value="HSP20-like chaperones"/>
    <property type="match status" value="1"/>
</dbReference>
<dbReference type="AlphaFoldDB" id="A0A150FSU4"/>
<dbReference type="EMBL" id="FRBG01000024">
    <property type="protein sequence ID" value="SHL33985.1"/>
    <property type="molecule type" value="Genomic_DNA"/>
</dbReference>
<name>A0A150FSU4_CLOPD</name>
<reference evidence="5 7" key="2">
    <citation type="submission" date="2016-11" db="EMBL/GenBank/DDBJ databases">
        <authorList>
            <person name="Varghese N."/>
            <person name="Submissions S."/>
        </authorList>
    </citation>
    <scope>NUCLEOTIDE SEQUENCE [LARGE SCALE GENOMIC DNA]</scope>
    <source>
        <strain evidence="5 7">DSM 7308</strain>
    </source>
</reference>
<dbReference type="InterPro" id="IPR053570">
    <property type="entry name" value="sHSP/HSP20"/>
</dbReference>
<dbReference type="PROSITE" id="PS01031">
    <property type="entry name" value="SHSP"/>
    <property type="match status" value="1"/>
</dbReference>
<dbReference type="InterPro" id="IPR031107">
    <property type="entry name" value="Small_HSP"/>
</dbReference>
<dbReference type="Proteomes" id="UP000092605">
    <property type="component" value="Unassembled WGS sequence"/>
</dbReference>
<dbReference type="STRING" id="1121328.JWYL7_1776"/>
<organism evidence="4 6">
    <name type="scientific">Alkalithermobacter thermoalcaliphilus JW-YL-7 = DSM 7308</name>
    <dbReference type="NCBI Taxonomy" id="1121328"/>
    <lineage>
        <taxon>Bacteria</taxon>
        <taxon>Bacillati</taxon>
        <taxon>Bacillota</taxon>
        <taxon>Clostridia</taxon>
        <taxon>Peptostreptococcales</taxon>
        <taxon>Tepidibacteraceae</taxon>
        <taxon>Alkalithermobacter</taxon>
    </lineage>
</organism>
<evidence type="ECO:0000256" key="2">
    <source>
        <dbReference type="RuleBase" id="RU003616"/>
    </source>
</evidence>
<dbReference type="EMBL" id="LSFY01000001">
    <property type="protein sequence ID" value="KXZ40701.1"/>
    <property type="molecule type" value="Genomic_DNA"/>
</dbReference>
<keyword evidence="4" id="KW-0346">Stress response</keyword>